<sequence>MDELTTHQRSNSGQIEQKLNHSPCFVSPYACQVSTRGSALAIRRRNPMFSTTENDYTSTAMNSAIALCQLIALGSSNANGCGVNL</sequence>
<evidence type="ECO:0000313" key="2">
    <source>
        <dbReference type="Proteomes" id="UP001195483"/>
    </source>
</evidence>
<dbReference type="AlphaFoldDB" id="A0AAE0T290"/>
<accession>A0AAE0T290</accession>
<name>A0AAE0T290_9BIVA</name>
<dbReference type="EMBL" id="JAEAOA010001356">
    <property type="protein sequence ID" value="KAK3602487.1"/>
    <property type="molecule type" value="Genomic_DNA"/>
</dbReference>
<comment type="caution">
    <text evidence="1">The sequence shown here is derived from an EMBL/GenBank/DDBJ whole genome shotgun (WGS) entry which is preliminary data.</text>
</comment>
<organism evidence="1 2">
    <name type="scientific">Potamilus streckersoni</name>
    <dbReference type="NCBI Taxonomy" id="2493646"/>
    <lineage>
        <taxon>Eukaryota</taxon>
        <taxon>Metazoa</taxon>
        <taxon>Spiralia</taxon>
        <taxon>Lophotrochozoa</taxon>
        <taxon>Mollusca</taxon>
        <taxon>Bivalvia</taxon>
        <taxon>Autobranchia</taxon>
        <taxon>Heteroconchia</taxon>
        <taxon>Palaeoheterodonta</taxon>
        <taxon>Unionida</taxon>
        <taxon>Unionoidea</taxon>
        <taxon>Unionidae</taxon>
        <taxon>Ambleminae</taxon>
        <taxon>Lampsilini</taxon>
        <taxon>Potamilus</taxon>
    </lineage>
</organism>
<proteinExistence type="predicted"/>
<keyword evidence="2" id="KW-1185">Reference proteome</keyword>
<gene>
    <name evidence="1" type="ORF">CHS0354_022353</name>
</gene>
<evidence type="ECO:0000313" key="1">
    <source>
        <dbReference type="EMBL" id="KAK3602487.1"/>
    </source>
</evidence>
<dbReference type="Proteomes" id="UP001195483">
    <property type="component" value="Unassembled WGS sequence"/>
</dbReference>
<reference evidence="1" key="3">
    <citation type="submission" date="2023-05" db="EMBL/GenBank/DDBJ databases">
        <authorList>
            <person name="Smith C.H."/>
        </authorList>
    </citation>
    <scope>NUCLEOTIDE SEQUENCE</scope>
    <source>
        <strain evidence="1">CHS0354</strain>
        <tissue evidence="1">Mantle</tissue>
    </source>
</reference>
<reference evidence="1" key="1">
    <citation type="journal article" date="2021" name="Genome Biol. Evol.">
        <title>A High-Quality Reference Genome for a Parasitic Bivalve with Doubly Uniparental Inheritance (Bivalvia: Unionida).</title>
        <authorList>
            <person name="Smith C.H."/>
        </authorList>
    </citation>
    <scope>NUCLEOTIDE SEQUENCE</scope>
    <source>
        <strain evidence="1">CHS0354</strain>
    </source>
</reference>
<protein>
    <submittedName>
        <fullName evidence="1">Uncharacterized protein</fullName>
    </submittedName>
</protein>
<reference evidence="1" key="2">
    <citation type="journal article" date="2021" name="Genome Biol. Evol.">
        <title>Developing a high-quality reference genome for a parasitic bivalve with doubly uniparental inheritance (Bivalvia: Unionida).</title>
        <authorList>
            <person name="Smith C.H."/>
        </authorList>
    </citation>
    <scope>NUCLEOTIDE SEQUENCE</scope>
    <source>
        <strain evidence="1">CHS0354</strain>
        <tissue evidence="1">Mantle</tissue>
    </source>
</reference>